<dbReference type="EMBL" id="BONN01000009">
    <property type="protein sequence ID" value="GIG33771.1"/>
    <property type="molecule type" value="Genomic_DNA"/>
</dbReference>
<gene>
    <name evidence="2" type="ORF">BKA21_000615</name>
    <name evidence="1" type="ORF">Col01nite_29300</name>
</gene>
<accession>A0A7Y9FFH3</accession>
<dbReference type="Proteomes" id="UP000577956">
    <property type="component" value="Unassembled WGS sequence"/>
</dbReference>
<reference evidence="2 3" key="1">
    <citation type="submission" date="2020-07" db="EMBL/GenBank/DDBJ databases">
        <title>Sequencing the genomes of 1000 actinobacteria strains.</title>
        <authorList>
            <person name="Klenk H.-P."/>
        </authorList>
    </citation>
    <scope>NUCLEOTIDE SEQUENCE [LARGE SCALE GENOMIC DNA]</scope>
    <source>
        <strain evidence="2 3">DSM 24482</strain>
    </source>
</reference>
<sequence>MTDDSSLPSFLPPGVPAFVEGTPGDAVDGVVASLAMAAALRGGPSALTDEQVAALLGRAGLPGDADHVAQVRARAGADLLAAPPQA</sequence>
<organism evidence="2 3">
    <name type="scientific">Cellulomonas oligotrophica</name>
    <dbReference type="NCBI Taxonomy" id="931536"/>
    <lineage>
        <taxon>Bacteria</taxon>
        <taxon>Bacillati</taxon>
        <taxon>Actinomycetota</taxon>
        <taxon>Actinomycetes</taxon>
        <taxon>Micrococcales</taxon>
        <taxon>Cellulomonadaceae</taxon>
        <taxon>Cellulomonas</taxon>
    </lineage>
</organism>
<protein>
    <submittedName>
        <fullName evidence="2">Uncharacterized protein</fullName>
    </submittedName>
</protein>
<dbReference type="RefSeq" id="WP_140458680.1">
    <property type="nucleotide sequence ID" value="NZ_BAABFI010000003.1"/>
</dbReference>
<name>A0A7Y9FFH3_9CELL</name>
<dbReference type="AlphaFoldDB" id="A0A7Y9FFH3"/>
<reference evidence="1 4" key="2">
    <citation type="submission" date="2021-01" db="EMBL/GenBank/DDBJ databases">
        <title>Whole genome shotgun sequence of Cellulomonas oligotrophica NBRC 109435.</title>
        <authorList>
            <person name="Komaki H."/>
            <person name="Tamura T."/>
        </authorList>
    </citation>
    <scope>NUCLEOTIDE SEQUENCE [LARGE SCALE GENOMIC DNA]</scope>
    <source>
        <strain evidence="1 4">NBRC 109435</strain>
    </source>
</reference>
<evidence type="ECO:0000313" key="1">
    <source>
        <dbReference type="EMBL" id="GIG33771.1"/>
    </source>
</evidence>
<evidence type="ECO:0000313" key="4">
    <source>
        <dbReference type="Proteomes" id="UP000618382"/>
    </source>
</evidence>
<dbReference type="Proteomes" id="UP000618382">
    <property type="component" value="Unassembled WGS sequence"/>
</dbReference>
<dbReference type="EMBL" id="JACCBK010000001">
    <property type="protein sequence ID" value="NYD85066.1"/>
    <property type="molecule type" value="Genomic_DNA"/>
</dbReference>
<proteinExistence type="predicted"/>
<evidence type="ECO:0000313" key="2">
    <source>
        <dbReference type="EMBL" id="NYD85066.1"/>
    </source>
</evidence>
<comment type="caution">
    <text evidence="2">The sequence shown here is derived from an EMBL/GenBank/DDBJ whole genome shotgun (WGS) entry which is preliminary data.</text>
</comment>
<evidence type="ECO:0000313" key="3">
    <source>
        <dbReference type="Proteomes" id="UP000577956"/>
    </source>
</evidence>
<keyword evidence="4" id="KW-1185">Reference proteome</keyword>